<dbReference type="Gene3D" id="3.90.1310.10">
    <property type="entry name" value="Penicillin-binding protein 2a (Domain 2)"/>
    <property type="match status" value="1"/>
</dbReference>
<dbReference type="GO" id="GO:0016740">
    <property type="term" value="F:transferase activity"/>
    <property type="evidence" value="ECO:0007669"/>
    <property type="project" value="UniProtKB-KW"/>
</dbReference>
<evidence type="ECO:0000313" key="6">
    <source>
        <dbReference type="EMBL" id="KKR35397.1"/>
    </source>
</evidence>
<dbReference type="Gene3D" id="3.30.450.330">
    <property type="match status" value="1"/>
</dbReference>
<evidence type="ECO:0000259" key="5">
    <source>
        <dbReference type="Pfam" id="PF03717"/>
    </source>
</evidence>
<keyword evidence="3" id="KW-1133">Transmembrane helix</keyword>
<dbReference type="AlphaFoldDB" id="A0A0G0TC03"/>
<dbReference type="SUPFAM" id="SSF56519">
    <property type="entry name" value="Penicillin binding protein dimerisation domain"/>
    <property type="match status" value="1"/>
</dbReference>
<dbReference type="STRING" id="1619037.UT67_C0002G0021"/>
<dbReference type="Pfam" id="PF03717">
    <property type="entry name" value="PBP_dimer"/>
    <property type="match status" value="1"/>
</dbReference>
<evidence type="ECO:0000256" key="1">
    <source>
        <dbReference type="ARBA" id="ARBA00004370"/>
    </source>
</evidence>
<dbReference type="GO" id="GO:0008658">
    <property type="term" value="F:penicillin binding"/>
    <property type="evidence" value="ECO:0007669"/>
    <property type="project" value="InterPro"/>
</dbReference>
<dbReference type="InterPro" id="IPR036138">
    <property type="entry name" value="PBP_dimer_sf"/>
</dbReference>
<keyword evidence="2 3" id="KW-0472">Membrane</keyword>
<gene>
    <name evidence="6" type="ORF">UT67_C0002G0021</name>
</gene>
<comment type="caution">
    <text evidence="6">The sequence shown here is derived from an EMBL/GenBank/DDBJ whole genome shotgun (WGS) entry which is preliminary data.</text>
</comment>
<name>A0A0G0TC03_9BACT</name>
<dbReference type="GO" id="GO:0005886">
    <property type="term" value="C:plasma membrane"/>
    <property type="evidence" value="ECO:0007669"/>
    <property type="project" value="TreeGrafter"/>
</dbReference>
<organism evidence="6 7">
    <name type="scientific">Candidatus Magasanikbacteria bacterium GW2011_GWA2_40_10</name>
    <dbReference type="NCBI Taxonomy" id="1619037"/>
    <lineage>
        <taxon>Bacteria</taxon>
        <taxon>Candidatus Magasanikiibacteriota</taxon>
    </lineage>
</organism>
<feature type="domain" description="Penicillin-binding protein dimerisation" evidence="5">
    <location>
        <begin position="56"/>
        <end position="213"/>
    </location>
</feature>
<evidence type="ECO:0000259" key="4">
    <source>
        <dbReference type="Pfam" id="PF00905"/>
    </source>
</evidence>
<dbReference type="InterPro" id="IPR050515">
    <property type="entry name" value="Beta-lactam/transpept"/>
</dbReference>
<accession>A0A0G0TC03</accession>
<dbReference type="InterPro" id="IPR005311">
    <property type="entry name" value="PBP_dimer"/>
</dbReference>
<evidence type="ECO:0000313" key="7">
    <source>
        <dbReference type="Proteomes" id="UP000034855"/>
    </source>
</evidence>
<dbReference type="PANTHER" id="PTHR30627:SF1">
    <property type="entry name" value="PEPTIDOGLYCAN D,D-TRANSPEPTIDASE FTSI"/>
    <property type="match status" value="1"/>
</dbReference>
<feature type="transmembrane region" description="Helical" evidence="3">
    <location>
        <begin position="12"/>
        <end position="31"/>
    </location>
</feature>
<feature type="domain" description="Penicillin-binding protein transpeptidase" evidence="4">
    <location>
        <begin position="258"/>
        <end position="562"/>
    </location>
</feature>
<sequence length="576" mass="63473">MLIKKEADNSLRVVSVLILFSALIIIMRLFILQVLEYKYYSTLALSNHEIYKQLYPRRGSILLQDTREKIKEYPAAVNRQYYLLYAVPRDIPADQVGTTTNFLAGVLNYSPEEKNLLSVKLSKSGDPYEPIAKKISEEIKNQIESANLLGINTTGKEFRYYPEGDLAANVLGFTGQNENGDLSGRYGIEGFWDKSLTGKSGFLSGERGALGSLIPLADRTLKQAENGVDLLLTIDRNLQYKACQRLREGFDKYKAKSGALILMDPKTGAVLAMCSLPDFDPNNYSDAEDMSAYNNTAIFTPYEPGSVFKPIIMSVALDLGLVNPFTTYIDTGERIINGYKIHNALNKKYGLATMTNVLESSINTGMIWVEEKIGQDRFKEYVEKFGFGKKTGIGLNSEDEGDISSLSKSAEIYFANGSFGQGFTATPLQLATAYAALANGGRMPKPYIVDEVRYANGKIDKTEPQSEVVISPNADKLITAMLISVVEKGHSQKAKMGDYYVAAKTGTAQIAGRGGYSADDTNHTFIGYFPASDPKFVLLVKYEAPQANWAESTAAPVFKDVAKFALDYYGVPGDKK</sequence>
<dbReference type="Pfam" id="PF00905">
    <property type="entry name" value="Transpeptidase"/>
    <property type="match status" value="1"/>
</dbReference>
<dbReference type="EMBL" id="LBXR01000002">
    <property type="protein sequence ID" value="KKR35397.1"/>
    <property type="molecule type" value="Genomic_DNA"/>
</dbReference>
<comment type="subcellular location">
    <subcellularLocation>
        <location evidence="1">Membrane</location>
    </subcellularLocation>
</comment>
<dbReference type="Gene3D" id="3.40.710.10">
    <property type="entry name" value="DD-peptidase/beta-lactamase superfamily"/>
    <property type="match status" value="1"/>
</dbReference>
<dbReference type="Proteomes" id="UP000034855">
    <property type="component" value="Unassembled WGS sequence"/>
</dbReference>
<keyword evidence="6" id="KW-0808">Transferase</keyword>
<keyword evidence="3" id="KW-0812">Transmembrane</keyword>
<dbReference type="InterPro" id="IPR001460">
    <property type="entry name" value="PCN-bd_Tpept"/>
</dbReference>
<evidence type="ECO:0000256" key="3">
    <source>
        <dbReference type="SAM" id="Phobius"/>
    </source>
</evidence>
<evidence type="ECO:0000256" key="2">
    <source>
        <dbReference type="ARBA" id="ARBA00023136"/>
    </source>
</evidence>
<dbReference type="InterPro" id="IPR012338">
    <property type="entry name" value="Beta-lactam/transpept-like"/>
</dbReference>
<proteinExistence type="predicted"/>
<dbReference type="SUPFAM" id="SSF56601">
    <property type="entry name" value="beta-lactamase/transpeptidase-like"/>
    <property type="match status" value="1"/>
</dbReference>
<dbReference type="PANTHER" id="PTHR30627">
    <property type="entry name" value="PEPTIDOGLYCAN D,D-TRANSPEPTIDASE"/>
    <property type="match status" value="1"/>
</dbReference>
<dbReference type="GO" id="GO:0071555">
    <property type="term" value="P:cell wall organization"/>
    <property type="evidence" value="ECO:0007669"/>
    <property type="project" value="TreeGrafter"/>
</dbReference>
<reference evidence="6 7" key="1">
    <citation type="journal article" date="2015" name="Nature">
        <title>rRNA introns, odd ribosomes, and small enigmatic genomes across a large radiation of phyla.</title>
        <authorList>
            <person name="Brown C.T."/>
            <person name="Hug L.A."/>
            <person name="Thomas B.C."/>
            <person name="Sharon I."/>
            <person name="Castelle C.J."/>
            <person name="Singh A."/>
            <person name="Wilkins M.J."/>
            <person name="Williams K.H."/>
            <person name="Banfield J.F."/>
        </authorList>
    </citation>
    <scope>NUCLEOTIDE SEQUENCE [LARGE SCALE GENOMIC DNA]</scope>
</reference>
<protein>
    <submittedName>
        <fullName evidence="6">Peptidoglycan glycosyltransferase</fullName>
    </submittedName>
</protein>